<dbReference type="OrthoDB" id="9782299at2"/>
<dbReference type="Pfam" id="PF07729">
    <property type="entry name" value="FCD"/>
    <property type="match status" value="1"/>
</dbReference>
<dbReference type="SMART" id="SM00345">
    <property type="entry name" value="HTH_GNTR"/>
    <property type="match status" value="1"/>
</dbReference>
<dbReference type="InterPro" id="IPR000524">
    <property type="entry name" value="Tscrpt_reg_HTH_GntR"/>
</dbReference>
<evidence type="ECO:0000313" key="6">
    <source>
        <dbReference type="Proteomes" id="UP000218887"/>
    </source>
</evidence>
<name>A0A2A2IE51_9BACI</name>
<proteinExistence type="predicted"/>
<dbReference type="RefSeq" id="WP_095655296.1">
    <property type="nucleotide sequence ID" value="NZ_NPOA01000006.1"/>
</dbReference>
<protein>
    <submittedName>
        <fullName evidence="5">GntR family transcriptional regulator</fullName>
    </submittedName>
</protein>
<gene>
    <name evidence="5" type="ORF">CIL05_09465</name>
</gene>
<dbReference type="InterPro" id="IPR036388">
    <property type="entry name" value="WH-like_DNA-bd_sf"/>
</dbReference>
<dbReference type="Pfam" id="PF00392">
    <property type="entry name" value="GntR"/>
    <property type="match status" value="1"/>
</dbReference>
<keyword evidence="6" id="KW-1185">Reference proteome</keyword>
<dbReference type="PRINTS" id="PR00035">
    <property type="entry name" value="HTHGNTR"/>
</dbReference>
<evidence type="ECO:0000313" key="5">
    <source>
        <dbReference type="EMBL" id="PAV29596.1"/>
    </source>
</evidence>
<dbReference type="PROSITE" id="PS50949">
    <property type="entry name" value="HTH_GNTR"/>
    <property type="match status" value="1"/>
</dbReference>
<keyword evidence="2" id="KW-0238">DNA-binding</keyword>
<dbReference type="SMART" id="SM00895">
    <property type="entry name" value="FCD"/>
    <property type="match status" value="1"/>
</dbReference>
<dbReference type="Proteomes" id="UP000218887">
    <property type="component" value="Unassembled WGS sequence"/>
</dbReference>
<dbReference type="AlphaFoldDB" id="A0A2A2IE51"/>
<evidence type="ECO:0000256" key="3">
    <source>
        <dbReference type="ARBA" id="ARBA00023163"/>
    </source>
</evidence>
<feature type="domain" description="HTH gntR-type" evidence="4">
    <location>
        <begin position="9"/>
        <end position="77"/>
    </location>
</feature>
<dbReference type="Gene3D" id="1.20.120.530">
    <property type="entry name" value="GntR ligand-binding domain-like"/>
    <property type="match status" value="1"/>
</dbReference>
<dbReference type="InterPro" id="IPR036390">
    <property type="entry name" value="WH_DNA-bd_sf"/>
</dbReference>
<comment type="caution">
    <text evidence="5">The sequence shown here is derived from an EMBL/GenBank/DDBJ whole genome shotgun (WGS) entry which is preliminary data.</text>
</comment>
<dbReference type="GO" id="GO:0003677">
    <property type="term" value="F:DNA binding"/>
    <property type="evidence" value="ECO:0007669"/>
    <property type="project" value="UniProtKB-KW"/>
</dbReference>
<dbReference type="SUPFAM" id="SSF48008">
    <property type="entry name" value="GntR ligand-binding domain-like"/>
    <property type="match status" value="1"/>
</dbReference>
<evidence type="ECO:0000259" key="4">
    <source>
        <dbReference type="PROSITE" id="PS50949"/>
    </source>
</evidence>
<evidence type="ECO:0000256" key="2">
    <source>
        <dbReference type="ARBA" id="ARBA00023125"/>
    </source>
</evidence>
<sequence length="238" mass="26953">MEYKSIRAKKVYEEVADSLLEMLKTGVLKQGDKLDSVDRMAVHFNVSRSTIREALSGLRAKGIVETRQGEGTYITKFDPSTFSIPIETGLLMNQEDIKELNEVRKILEVGAARSATIHHQLEDLKPMEEALLAMEQANGEGMIGEQADLDFHMAVADATHNQMLINLVRSVSDTMVMSMRETRRLLWQSEEGMTSLLREHQLIFEAIKSRQMDLADKNMLSHLLEVEKAQSKYLDLGE</sequence>
<evidence type="ECO:0000256" key="1">
    <source>
        <dbReference type="ARBA" id="ARBA00023015"/>
    </source>
</evidence>
<keyword evidence="3" id="KW-0804">Transcription</keyword>
<dbReference type="SUPFAM" id="SSF46785">
    <property type="entry name" value="Winged helix' DNA-binding domain"/>
    <property type="match status" value="1"/>
</dbReference>
<dbReference type="PANTHER" id="PTHR43537:SF5">
    <property type="entry name" value="UXU OPERON TRANSCRIPTIONAL REGULATOR"/>
    <property type="match status" value="1"/>
</dbReference>
<dbReference type="PANTHER" id="PTHR43537">
    <property type="entry name" value="TRANSCRIPTIONAL REGULATOR, GNTR FAMILY"/>
    <property type="match status" value="1"/>
</dbReference>
<dbReference type="CDD" id="cd07377">
    <property type="entry name" value="WHTH_GntR"/>
    <property type="match status" value="1"/>
</dbReference>
<dbReference type="Gene3D" id="1.10.10.10">
    <property type="entry name" value="Winged helix-like DNA-binding domain superfamily/Winged helix DNA-binding domain"/>
    <property type="match status" value="1"/>
</dbReference>
<keyword evidence="1" id="KW-0805">Transcription regulation</keyword>
<accession>A0A2A2IE51</accession>
<dbReference type="EMBL" id="NPOA01000006">
    <property type="protein sequence ID" value="PAV29596.1"/>
    <property type="molecule type" value="Genomic_DNA"/>
</dbReference>
<dbReference type="InterPro" id="IPR008920">
    <property type="entry name" value="TF_FadR/GntR_C"/>
</dbReference>
<organism evidence="5 6">
    <name type="scientific">Virgibacillus profundi</name>
    <dbReference type="NCBI Taxonomy" id="2024555"/>
    <lineage>
        <taxon>Bacteria</taxon>
        <taxon>Bacillati</taxon>
        <taxon>Bacillota</taxon>
        <taxon>Bacilli</taxon>
        <taxon>Bacillales</taxon>
        <taxon>Bacillaceae</taxon>
        <taxon>Virgibacillus</taxon>
    </lineage>
</organism>
<dbReference type="GO" id="GO:0003700">
    <property type="term" value="F:DNA-binding transcription factor activity"/>
    <property type="evidence" value="ECO:0007669"/>
    <property type="project" value="InterPro"/>
</dbReference>
<dbReference type="InterPro" id="IPR011711">
    <property type="entry name" value="GntR_C"/>
</dbReference>
<reference evidence="5 6" key="1">
    <citation type="submission" date="2017-08" db="EMBL/GenBank/DDBJ databases">
        <title>Virgibacillus indicus sp. nov. and Virgibacillus profoundi sp. nov, two moderately halophilic bacteria isolated from marine sediment by using the Microfluidic Streak Plate.</title>
        <authorList>
            <person name="Xu B."/>
            <person name="Hu B."/>
            <person name="Wang J."/>
            <person name="Zhu Y."/>
            <person name="Huang L."/>
            <person name="Du W."/>
            <person name="Huang Y."/>
        </authorList>
    </citation>
    <scope>NUCLEOTIDE SEQUENCE [LARGE SCALE GENOMIC DNA]</scope>
    <source>
        <strain evidence="5 6">IO3-P3-H5</strain>
    </source>
</reference>